<evidence type="ECO:0008006" key="4">
    <source>
        <dbReference type="Google" id="ProtNLM"/>
    </source>
</evidence>
<protein>
    <recommendedName>
        <fullName evidence="4">Lipid A core-O-antigen ligase</fullName>
    </recommendedName>
</protein>
<keyword evidence="3" id="KW-1185">Reference proteome</keyword>
<feature type="transmembrane region" description="Helical" evidence="1">
    <location>
        <begin position="7"/>
        <end position="26"/>
    </location>
</feature>
<name>A0A0P1GBA3_9RHOB</name>
<dbReference type="Proteomes" id="UP000052022">
    <property type="component" value="Unassembled WGS sequence"/>
</dbReference>
<organism evidence="2 3">
    <name type="scientific">Tritonibacter multivorans</name>
    <dbReference type="NCBI Taxonomy" id="928856"/>
    <lineage>
        <taxon>Bacteria</taxon>
        <taxon>Pseudomonadati</taxon>
        <taxon>Pseudomonadota</taxon>
        <taxon>Alphaproteobacteria</taxon>
        <taxon>Rhodobacterales</taxon>
        <taxon>Paracoccaceae</taxon>
        <taxon>Tritonibacter</taxon>
    </lineage>
</organism>
<feature type="transmembrane region" description="Helical" evidence="1">
    <location>
        <begin position="79"/>
        <end position="100"/>
    </location>
</feature>
<dbReference type="OrthoDB" id="7010242at2"/>
<feature type="transmembrane region" description="Helical" evidence="1">
    <location>
        <begin position="247"/>
        <end position="263"/>
    </location>
</feature>
<sequence length="482" mass="51185">MQLLSSTPLAVLVFVLVIYLGPYRGLPLVLAMLPLGGTAAINLPGLGGLMIAECALIALWVSAALSTNFWPQMFGTLRIGAPGFALFLVVLWASLGAFFLPRIFAYGTEVFAIIRTTEGAAIELVPLRPVGGNIGQAVRLFMAASAFVVMATLFREGGSVRGVFLAVLGMTGLHIVVSALDLSSTVLGFDPLVLLRTATLNVLDNQVLFGVRRLIGAFPEPSSFGLFTIGLFGFWLRYWFGQPAGQGRLWAGGVLVVIVLLLLRSTSSAAYVTFAIYGGLFLLWQLRAAVLGQRGMMIFLVGLALCPAIVATVAVGFTMSPLMADLFDSLLVQKASSQSGEERLLWNLQALQNFWDSYGVGAGIGSVRASSWIMTCLGSLGVIGTGFYLWFVAGVLLYRPPQVWQGSRRAEVAAALQSGCAAILVGASLVKPYPNLDLPFFIMAGLSVGLLRSCWLAQGSRGAGQVQAIANPKRHPGGTFAQ</sequence>
<evidence type="ECO:0000313" key="2">
    <source>
        <dbReference type="EMBL" id="CUH78750.1"/>
    </source>
</evidence>
<feature type="transmembrane region" description="Helical" evidence="1">
    <location>
        <begin position="222"/>
        <end position="240"/>
    </location>
</feature>
<dbReference type="RefSeq" id="WP_131727547.1">
    <property type="nucleotide sequence ID" value="NZ_CYSD01000032.1"/>
</dbReference>
<reference evidence="2 3" key="1">
    <citation type="submission" date="2015-09" db="EMBL/GenBank/DDBJ databases">
        <authorList>
            <consortium name="Swine Surveillance"/>
        </authorList>
    </citation>
    <scope>NUCLEOTIDE SEQUENCE [LARGE SCALE GENOMIC DNA]</scope>
    <source>
        <strain evidence="2 3">CECT 7557</strain>
    </source>
</reference>
<feature type="transmembrane region" description="Helical" evidence="1">
    <location>
        <begin position="162"/>
        <end position="180"/>
    </location>
</feature>
<proteinExistence type="predicted"/>
<keyword evidence="1" id="KW-0812">Transmembrane</keyword>
<evidence type="ECO:0000256" key="1">
    <source>
        <dbReference type="SAM" id="Phobius"/>
    </source>
</evidence>
<dbReference type="AlphaFoldDB" id="A0A0P1GBA3"/>
<keyword evidence="1" id="KW-1133">Transmembrane helix</keyword>
<keyword evidence="1" id="KW-0472">Membrane</keyword>
<gene>
    <name evidence="2" type="ORF">TRM7557_02027</name>
</gene>
<dbReference type="STRING" id="928856.SAMN04488049_12121"/>
<feature type="transmembrane region" description="Helical" evidence="1">
    <location>
        <begin position="269"/>
        <end position="286"/>
    </location>
</feature>
<evidence type="ECO:0000313" key="3">
    <source>
        <dbReference type="Proteomes" id="UP000052022"/>
    </source>
</evidence>
<feature type="transmembrane region" description="Helical" evidence="1">
    <location>
        <begin position="46"/>
        <end position="67"/>
    </location>
</feature>
<accession>A0A0P1GBA3</accession>
<feature type="transmembrane region" description="Helical" evidence="1">
    <location>
        <begin position="298"/>
        <end position="319"/>
    </location>
</feature>
<dbReference type="EMBL" id="CYSD01000032">
    <property type="protein sequence ID" value="CUH78750.1"/>
    <property type="molecule type" value="Genomic_DNA"/>
</dbReference>
<feature type="transmembrane region" description="Helical" evidence="1">
    <location>
        <begin position="372"/>
        <end position="398"/>
    </location>
</feature>